<dbReference type="PROSITE" id="PS50011">
    <property type="entry name" value="PROTEIN_KINASE_DOM"/>
    <property type="match status" value="1"/>
</dbReference>
<feature type="repeat" description="WD" evidence="3">
    <location>
        <begin position="566"/>
        <end position="607"/>
    </location>
</feature>
<dbReference type="PROSITE" id="PS00107">
    <property type="entry name" value="PROTEIN_KINASE_ATP"/>
    <property type="match status" value="1"/>
</dbReference>
<dbReference type="Gene3D" id="2.130.10.10">
    <property type="entry name" value="YVTN repeat-like/Quinoprotein amine dehydrogenase"/>
    <property type="match status" value="3"/>
</dbReference>
<evidence type="ECO:0000256" key="3">
    <source>
        <dbReference type="PROSITE-ProRule" id="PRU00221"/>
    </source>
</evidence>
<sequence length="648" mass="70538">MLGTLLDGRYSIISQLGRGYYGETYLAEDLRRMKRQCVVKRLKPASNDPNTLREAKLLFDSEARVLESLGRRHEKTPDLLDYFIENEEFYLVQELVEGYPLSTLLADGQQLPEAEVFNLLVDVLEILNFVHQSQVIHRDIKPSNIIRRHKDGKSILIDFGAVKQVNTQIVVGNGQVTFTRAIGTPGYMPIEQARGRPRYASDIYALGMSAIQALTGVAPSELSEDADGEVIWRDRAQVSPHLAAILDKMVRSQISDRYQSADKVLYDLQQLQRFSSTPTRRRSLPPIRLHPRNLSALVAGGATLLLFLLGTQIYAYSRFGVFPADVFAVMRSLPSSLLLERSAGGRSVDAHRAPLSVNAPIFSNYNCVTFSSDGQTFATGSGDGSIKIWDFNTGKLQRLLTGHSGHVHSLTMSPDGEILASGSGDRTIKLWNPHTGKLIQTLSGGLNHVNSVAIATDGQTLASGSNDGIVKLWNLNTGQLRHNLNGHSGDVNAVAISRDGQILATGSSDETIKLWNLDTGKLIRTISGAGNVFSLATSNNGQIASGSSDGTIKLWNLNTGQLVRTLSSDRSVVTSVAIGSDGKTLASNSSDRVVKLWNLETGKLRHTLIGYVTGNADYFNAVAFSPRGQTLVSGTGNGTIDVWRVPQQ</sequence>
<dbReference type="PANTHER" id="PTHR22847:SF637">
    <property type="entry name" value="WD REPEAT DOMAIN 5B"/>
    <property type="match status" value="1"/>
</dbReference>
<feature type="repeat" description="WD" evidence="3">
    <location>
        <begin position="442"/>
        <end position="483"/>
    </location>
</feature>
<dbReference type="PANTHER" id="PTHR22847">
    <property type="entry name" value="WD40 REPEAT PROTEIN"/>
    <property type="match status" value="1"/>
</dbReference>
<dbReference type="Pfam" id="PF00069">
    <property type="entry name" value="Pkinase"/>
    <property type="match status" value="1"/>
</dbReference>
<name>A0AB37UQP7_9CYAN</name>
<evidence type="ECO:0000259" key="5">
    <source>
        <dbReference type="PROSITE" id="PS50011"/>
    </source>
</evidence>
<dbReference type="CDD" id="cd14014">
    <property type="entry name" value="STKc_PknB_like"/>
    <property type="match status" value="1"/>
</dbReference>
<dbReference type="Pfam" id="PF00400">
    <property type="entry name" value="WD40"/>
    <property type="match status" value="7"/>
</dbReference>
<dbReference type="SUPFAM" id="SSF50978">
    <property type="entry name" value="WD40 repeat-like"/>
    <property type="match status" value="1"/>
</dbReference>
<dbReference type="EMBL" id="RSCK01000005">
    <property type="protein sequence ID" value="RUT13741.1"/>
    <property type="molecule type" value="Genomic_DNA"/>
</dbReference>
<keyword evidence="4" id="KW-0547">Nucleotide-binding</keyword>
<dbReference type="GO" id="GO:0005524">
    <property type="term" value="F:ATP binding"/>
    <property type="evidence" value="ECO:0007669"/>
    <property type="project" value="UniProtKB-UniRule"/>
</dbReference>
<dbReference type="PROSITE" id="PS50294">
    <property type="entry name" value="WD_REPEATS_REGION"/>
    <property type="match status" value="6"/>
</dbReference>
<feature type="repeat" description="WD" evidence="3">
    <location>
        <begin position="612"/>
        <end position="648"/>
    </location>
</feature>
<dbReference type="SMART" id="SM00320">
    <property type="entry name" value="WD40"/>
    <property type="match status" value="7"/>
</dbReference>
<keyword evidence="4" id="KW-0067">ATP-binding</keyword>
<dbReference type="InterPro" id="IPR019775">
    <property type="entry name" value="WD40_repeat_CS"/>
</dbReference>
<dbReference type="InterPro" id="IPR011009">
    <property type="entry name" value="Kinase-like_dom_sf"/>
</dbReference>
<dbReference type="InterPro" id="IPR017441">
    <property type="entry name" value="Protein_kinase_ATP_BS"/>
</dbReference>
<evidence type="ECO:0000313" key="6">
    <source>
        <dbReference type="EMBL" id="RUT13741.1"/>
    </source>
</evidence>
<keyword evidence="7" id="KW-1185">Reference proteome</keyword>
<evidence type="ECO:0000313" key="7">
    <source>
        <dbReference type="Proteomes" id="UP000282574"/>
    </source>
</evidence>
<feature type="repeat" description="WD" evidence="3">
    <location>
        <begin position="400"/>
        <end position="441"/>
    </location>
</feature>
<dbReference type="Gene3D" id="3.30.200.20">
    <property type="entry name" value="Phosphorylase Kinase, domain 1"/>
    <property type="match status" value="1"/>
</dbReference>
<feature type="binding site" evidence="4">
    <location>
        <position position="40"/>
    </location>
    <ligand>
        <name>ATP</name>
        <dbReference type="ChEBI" id="CHEBI:30616"/>
    </ligand>
</feature>
<feature type="repeat" description="WD" evidence="3">
    <location>
        <begin position="484"/>
        <end position="525"/>
    </location>
</feature>
<feature type="repeat" description="WD" evidence="3">
    <location>
        <begin position="368"/>
        <end position="399"/>
    </location>
</feature>
<dbReference type="InterPro" id="IPR000719">
    <property type="entry name" value="Prot_kinase_dom"/>
</dbReference>
<reference evidence="6 7" key="1">
    <citation type="journal article" date="2019" name="Genome Biol. Evol.">
        <title>Day and night: Metabolic profiles and evolutionary relationships of six axenic non-marine cyanobacteria.</title>
        <authorList>
            <person name="Will S.E."/>
            <person name="Henke P."/>
            <person name="Boedeker C."/>
            <person name="Huang S."/>
            <person name="Brinkmann H."/>
            <person name="Rohde M."/>
            <person name="Jarek M."/>
            <person name="Friedl T."/>
            <person name="Seufert S."/>
            <person name="Schumacher M."/>
            <person name="Overmann J."/>
            <person name="Neumann-Schaal M."/>
            <person name="Petersen J."/>
        </authorList>
    </citation>
    <scope>NUCLEOTIDE SEQUENCE [LARGE SCALE GENOMIC DNA]</scope>
    <source>
        <strain evidence="6 7">SAG 39.79</strain>
    </source>
</reference>
<keyword evidence="2" id="KW-0677">Repeat</keyword>
<dbReference type="PROSITE" id="PS50082">
    <property type="entry name" value="WD_REPEATS_2"/>
    <property type="match status" value="7"/>
</dbReference>
<accession>A0AB37UQP7</accession>
<dbReference type="CDD" id="cd00200">
    <property type="entry name" value="WD40"/>
    <property type="match status" value="1"/>
</dbReference>
<feature type="repeat" description="WD" evidence="3">
    <location>
        <begin position="543"/>
        <end position="565"/>
    </location>
</feature>
<dbReference type="InterPro" id="IPR015943">
    <property type="entry name" value="WD40/YVTN_repeat-like_dom_sf"/>
</dbReference>
<dbReference type="InterPro" id="IPR036322">
    <property type="entry name" value="WD40_repeat_dom_sf"/>
</dbReference>
<keyword evidence="1 3" id="KW-0853">WD repeat</keyword>
<dbReference type="PROSITE" id="PS00678">
    <property type="entry name" value="WD_REPEATS_1"/>
    <property type="match status" value="3"/>
</dbReference>
<evidence type="ECO:0000256" key="2">
    <source>
        <dbReference type="ARBA" id="ARBA00022737"/>
    </source>
</evidence>
<organism evidence="6 7">
    <name type="scientific">Chroococcidiopsis cubana SAG 39.79</name>
    <dbReference type="NCBI Taxonomy" id="388085"/>
    <lineage>
        <taxon>Bacteria</taxon>
        <taxon>Bacillati</taxon>
        <taxon>Cyanobacteriota</taxon>
        <taxon>Cyanophyceae</taxon>
        <taxon>Chroococcidiopsidales</taxon>
        <taxon>Chroococcidiopsidaceae</taxon>
        <taxon>Chroococcidiopsis</taxon>
    </lineage>
</organism>
<dbReference type="PRINTS" id="PR00320">
    <property type="entry name" value="GPROTEINBRPT"/>
</dbReference>
<proteinExistence type="predicted"/>
<dbReference type="Proteomes" id="UP000282574">
    <property type="component" value="Unassembled WGS sequence"/>
</dbReference>
<protein>
    <recommendedName>
        <fullName evidence="5">Protein kinase domain-containing protein</fullName>
    </recommendedName>
</protein>
<evidence type="ECO:0000256" key="4">
    <source>
        <dbReference type="PROSITE-ProRule" id="PRU10141"/>
    </source>
</evidence>
<dbReference type="SUPFAM" id="SSF56112">
    <property type="entry name" value="Protein kinase-like (PK-like)"/>
    <property type="match status" value="1"/>
</dbReference>
<dbReference type="InterPro" id="IPR001680">
    <property type="entry name" value="WD40_rpt"/>
</dbReference>
<dbReference type="InterPro" id="IPR020472">
    <property type="entry name" value="WD40_PAC1"/>
</dbReference>
<evidence type="ECO:0000256" key="1">
    <source>
        <dbReference type="ARBA" id="ARBA00022574"/>
    </source>
</evidence>
<dbReference type="AlphaFoldDB" id="A0AB37UQP7"/>
<dbReference type="SMART" id="SM00220">
    <property type="entry name" value="S_TKc"/>
    <property type="match status" value="1"/>
</dbReference>
<gene>
    <name evidence="6" type="ORF">DSM107010_10160</name>
</gene>
<dbReference type="Gene3D" id="1.10.510.10">
    <property type="entry name" value="Transferase(Phosphotransferase) domain 1"/>
    <property type="match status" value="1"/>
</dbReference>
<dbReference type="RefSeq" id="WP_106168423.1">
    <property type="nucleotide sequence ID" value="NZ_JAVKZF010000001.1"/>
</dbReference>
<feature type="domain" description="Protein kinase" evidence="5">
    <location>
        <begin position="10"/>
        <end position="275"/>
    </location>
</feature>
<comment type="caution">
    <text evidence="6">The sequence shown here is derived from an EMBL/GenBank/DDBJ whole genome shotgun (WGS) entry which is preliminary data.</text>
</comment>
<dbReference type="GO" id="GO:0004672">
    <property type="term" value="F:protein kinase activity"/>
    <property type="evidence" value="ECO:0007669"/>
    <property type="project" value="InterPro"/>
</dbReference>